<dbReference type="NCBIfam" id="NF005495">
    <property type="entry name" value="PRK07109.1"/>
    <property type="match status" value="1"/>
</dbReference>
<evidence type="ECO:0000256" key="2">
    <source>
        <dbReference type="ARBA" id="ARBA00023002"/>
    </source>
</evidence>
<dbReference type="GO" id="GO:0016020">
    <property type="term" value="C:membrane"/>
    <property type="evidence" value="ECO:0007669"/>
    <property type="project" value="TreeGrafter"/>
</dbReference>
<gene>
    <name evidence="5" type="ORF">ASILVAE211_03220</name>
</gene>
<reference evidence="5" key="1">
    <citation type="journal article" date="2021" name="Microorganisms">
        <title>Acidisoma silvae sp. nov. and Acidisomacellulosilytica sp. nov., Two Acidophilic Bacteria Isolated from Decaying Wood, Hydrolyzing Cellulose and Producing Poly-3-hydroxybutyrate.</title>
        <authorList>
            <person name="Mieszkin S."/>
            <person name="Pouder E."/>
            <person name="Uroz S."/>
            <person name="Simon-Colin C."/>
            <person name="Alain K."/>
        </authorList>
    </citation>
    <scope>NUCLEOTIDE SEQUENCE</scope>
    <source>
        <strain evidence="5">HW T2.11</strain>
    </source>
</reference>
<comment type="similarity">
    <text evidence="1 3">Belongs to the short-chain dehydrogenases/reductases (SDR) family.</text>
</comment>
<evidence type="ECO:0000313" key="5">
    <source>
        <dbReference type="EMBL" id="MCB8874181.1"/>
    </source>
</evidence>
<dbReference type="Pfam" id="PF00106">
    <property type="entry name" value="adh_short"/>
    <property type="match status" value="1"/>
</dbReference>
<keyword evidence="6" id="KW-1185">Reference proteome</keyword>
<reference evidence="5" key="2">
    <citation type="submission" date="2021-01" db="EMBL/GenBank/DDBJ databases">
        <authorList>
            <person name="Mieszkin S."/>
            <person name="Pouder E."/>
            <person name="Alain K."/>
        </authorList>
    </citation>
    <scope>NUCLEOTIDE SEQUENCE</scope>
    <source>
        <strain evidence="5">HW T2.11</strain>
    </source>
</reference>
<dbReference type="InterPro" id="IPR002347">
    <property type="entry name" value="SDR_fam"/>
</dbReference>
<dbReference type="GO" id="GO:0016491">
    <property type="term" value="F:oxidoreductase activity"/>
    <property type="evidence" value="ECO:0007669"/>
    <property type="project" value="UniProtKB-KW"/>
</dbReference>
<keyword evidence="2" id="KW-0560">Oxidoreductase</keyword>
<accession>A0A963YNM4</accession>
<dbReference type="AlphaFoldDB" id="A0A963YNM4"/>
<proteinExistence type="inferred from homology"/>
<comment type="caution">
    <text evidence="5">The sequence shown here is derived from an EMBL/GenBank/DDBJ whole genome shotgun (WGS) entry which is preliminary data.</text>
</comment>
<dbReference type="PANTHER" id="PTHR44196">
    <property type="entry name" value="DEHYDROGENASE/REDUCTASE SDR FAMILY MEMBER 7B"/>
    <property type="match status" value="1"/>
</dbReference>
<name>A0A963YNM4_9PROT</name>
<dbReference type="InterPro" id="IPR057326">
    <property type="entry name" value="KR_dom"/>
</dbReference>
<dbReference type="InterPro" id="IPR020904">
    <property type="entry name" value="Sc_DH/Rdtase_CS"/>
</dbReference>
<feature type="domain" description="Ketoreductase" evidence="4">
    <location>
        <begin position="10"/>
        <end position="201"/>
    </location>
</feature>
<dbReference type="RefSeq" id="WP_227319830.1">
    <property type="nucleotide sequence ID" value="NZ_JAESVB010000001.1"/>
</dbReference>
<dbReference type="InterPro" id="IPR036291">
    <property type="entry name" value="NAD(P)-bd_dom_sf"/>
</dbReference>
<dbReference type="SMART" id="SM00822">
    <property type="entry name" value="PKS_KR"/>
    <property type="match status" value="1"/>
</dbReference>
<protein>
    <submittedName>
        <fullName evidence="5">SDR family NAD(P)-dependent oxidoreductase</fullName>
    </submittedName>
</protein>
<sequence length="315" mass="33204">MPQDYPAHPPVVVITGGSSGIGRCTAGIFAGQGWRVGLIARGAAGLAAAADDVRAAGTRVAVAVADVTDNAALARAAAGLEAELGPVTAWVNAAGNGVYGRFVDVPEAEFRQVTEVTYLGTVNGTRAALALMRPRNKGSIVNVCSGVVFHGLPLMTSYSGAKAAVRGFGQALRIELLFEKSRIRVSTVFPPAVNTPFFAHAISHMGWPARPVPPVYQPDVIARGIYMAARSGRPEMTISGTVACFALLSRIAPIWTGAVIRRLGVDGQRSREDAAVEQAQPTVFAPSDQASCVHGVFGRKARRWSLQMTLRRLFS</sequence>
<organism evidence="5 6">
    <name type="scientific">Acidisoma silvae</name>
    <dbReference type="NCBI Taxonomy" id="2802396"/>
    <lineage>
        <taxon>Bacteria</taxon>
        <taxon>Pseudomonadati</taxon>
        <taxon>Pseudomonadota</taxon>
        <taxon>Alphaproteobacteria</taxon>
        <taxon>Acetobacterales</taxon>
        <taxon>Acidocellaceae</taxon>
        <taxon>Acidisoma</taxon>
    </lineage>
</organism>
<evidence type="ECO:0000256" key="3">
    <source>
        <dbReference type="RuleBase" id="RU000363"/>
    </source>
</evidence>
<dbReference type="PRINTS" id="PR00081">
    <property type="entry name" value="GDHRDH"/>
</dbReference>
<evidence type="ECO:0000256" key="1">
    <source>
        <dbReference type="ARBA" id="ARBA00006484"/>
    </source>
</evidence>
<dbReference type="SUPFAM" id="SSF51735">
    <property type="entry name" value="NAD(P)-binding Rossmann-fold domains"/>
    <property type="match status" value="1"/>
</dbReference>
<evidence type="ECO:0000313" key="6">
    <source>
        <dbReference type="Proteomes" id="UP000708298"/>
    </source>
</evidence>
<dbReference type="EMBL" id="JAESVB010000001">
    <property type="protein sequence ID" value="MCB8874181.1"/>
    <property type="molecule type" value="Genomic_DNA"/>
</dbReference>
<dbReference type="Proteomes" id="UP000708298">
    <property type="component" value="Unassembled WGS sequence"/>
</dbReference>
<evidence type="ECO:0000259" key="4">
    <source>
        <dbReference type="SMART" id="SM00822"/>
    </source>
</evidence>
<dbReference type="Gene3D" id="3.40.50.720">
    <property type="entry name" value="NAD(P)-binding Rossmann-like Domain"/>
    <property type="match status" value="1"/>
</dbReference>
<dbReference type="PROSITE" id="PS00061">
    <property type="entry name" value="ADH_SHORT"/>
    <property type="match status" value="1"/>
</dbReference>
<dbReference type="PRINTS" id="PR00080">
    <property type="entry name" value="SDRFAMILY"/>
</dbReference>
<dbReference type="PANTHER" id="PTHR44196:SF1">
    <property type="entry name" value="DEHYDROGENASE_REDUCTASE SDR FAMILY MEMBER 7B"/>
    <property type="match status" value="1"/>
</dbReference>